<accession>A0A4R5K5C9</accession>
<name>A0A4R5K5C9_9MICC</name>
<dbReference type="Proteomes" id="UP000295511">
    <property type="component" value="Unassembled WGS sequence"/>
</dbReference>
<dbReference type="EMBL" id="SMRU01000047">
    <property type="protein sequence ID" value="TDF88095.1"/>
    <property type="molecule type" value="Genomic_DNA"/>
</dbReference>
<sequence>MSTKRKPGGHPARADPTTDKTFRTMKAAVELVRDTDSRLSPEAHLNLRAAALGLMHAYAELAGLPAPTELLGGRT</sequence>
<dbReference type="OrthoDB" id="4953635at2"/>
<evidence type="ECO:0000313" key="1">
    <source>
        <dbReference type="EMBL" id="TDF88095.1"/>
    </source>
</evidence>
<evidence type="ECO:0000313" key="2">
    <source>
        <dbReference type="Proteomes" id="UP000295511"/>
    </source>
</evidence>
<protein>
    <submittedName>
        <fullName evidence="1">Uncharacterized protein</fullName>
    </submittedName>
</protein>
<proteinExistence type="predicted"/>
<comment type="caution">
    <text evidence="1">The sequence shown here is derived from an EMBL/GenBank/DDBJ whole genome shotgun (WGS) entry which is preliminary data.</text>
</comment>
<keyword evidence="2" id="KW-1185">Reference proteome</keyword>
<organism evidence="1 2">
    <name type="scientific">Arthrobacter terricola</name>
    <dbReference type="NCBI Taxonomy" id="2547396"/>
    <lineage>
        <taxon>Bacteria</taxon>
        <taxon>Bacillati</taxon>
        <taxon>Actinomycetota</taxon>
        <taxon>Actinomycetes</taxon>
        <taxon>Micrococcales</taxon>
        <taxon>Micrococcaceae</taxon>
        <taxon>Arthrobacter</taxon>
    </lineage>
</organism>
<gene>
    <name evidence="1" type="ORF">E1809_24050</name>
</gene>
<dbReference type="AlphaFoldDB" id="A0A4R5K5C9"/>
<reference evidence="1 2" key="1">
    <citation type="submission" date="2019-03" db="EMBL/GenBank/DDBJ databases">
        <title>Whole genome sequence of Arthrobacter sp JH1-1.</title>
        <authorList>
            <person name="Trinh H.N."/>
        </authorList>
    </citation>
    <scope>NUCLEOTIDE SEQUENCE [LARGE SCALE GENOMIC DNA]</scope>
    <source>
        <strain evidence="1 2">JH1-1</strain>
    </source>
</reference>
<dbReference type="RefSeq" id="WP_133206775.1">
    <property type="nucleotide sequence ID" value="NZ_SMRU01000047.1"/>
</dbReference>